<dbReference type="Proteomes" id="UP000051131">
    <property type="component" value="Unassembled WGS sequence"/>
</dbReference>
<dbReference type="InterPro" id="IPR029058">
    <property type="entry name" value="AB_hydrolase_fold"/>
</dbReference>
<evidence type="ECO:0000313" key="3">
    <source>
        <dbReference type="EMBL" id="KRM89936.1"/>
    </source>
</evidence>
<keyword evidence="1" id="KW-0378">Hydrolase</keyword>
<evidence type="ECO:0000256" key="1">
    <source>
        <dbReference type="ARBA" id="ARBA00022801"/>
    </source>
</evidence>
<dbReference type="Pfam" id="PF20434">
    <property type="entry name" value="BD-FAE"/>
    <property type="match status" value="1"/>
</dbReference>
<comment type="caution">
    <text evidence="3">The sequence shown here is derived from an EMBL/GenBank/DDBJ whole genome shotgun (WGS) entry which is preliminary data.</text>
</comment>
<feature type="domain" description="BD-FAE-like" evidence="2">
    <location>
        <begin position="13"/>
        <end position="194"/>
    </location>
</feature>
<dbReference type="Gene3D" id="3.40.50.1820">
    <property type="entry name" value="alpha/beta hydrolase"/>
    <property type="match status" value="1"/>
</dbReference>
<dbReference type="PANTHER" id="PTHR48081:SF6">
    <property type="entry name" value="PEPTIDASE S9 PROLYL OLIGOPEPTIDASE CATALYTIC DOMAIN-CONTAINING PROTEIN"/>
    <property type="match status" value="1"/>
</dbReference>
<protein>
    <submittedName>
        <fullName evidence="3">Esterase</fullName>
    </submittedName>
</protein>
<gene>
    <name evidence="3" type="ORF">FC80_GL001758</name>
</gene>
<dbReference type="PATRIC" id="fig|1423729.3.peg.1785"/>
<dbReference type="AlphaFoldDB" id="A0A0R2CFB2"/>
<dbReference type="SUPFAM" id="SSF53474">
    <property type="entry name" value="alpha/beta-Hydrolases"/>
    <property type="match status" value="1"/>
</dbReference>
<name>A0A0R2CFB2_9LACO</name>
<dbReference type="InterPro" id="IPR050300">
    <property type="entry name" value="GDXG_lipolytic_enzyme"/>
</dbReference>
<organism evidence="3 4">
    <name type="scientific">Liquorilactobacillus cacaonum DSM 21116</name>
    <dbReference type="NCBI Taxonomy" id="1423729"/>
    <lineage>
        <taxon>Bacteria</taxon>
        <taxon>Bacillati</taxon>
        <taxon>Bacillota</taxon>
        <taxon>Bacilli</taxon>
        <taxon>Lactobacillales</taxon>
        <taxon>Lactobacillaceae</taxon>
        <taxon>Liquorilactobacillus</taxon>
    </lineage>
</organism>
<dbReference type="PANTHER" id="PTHR48081">
    <property type="entry name" value="AB HYDROLASE SUPERFAMILY PROTEIN C4A8.06C"/>
    <property type="match status" value="1"/>
</dbReference>
<dbReference type="EMBL" id="AYZE01000017">
    <property type="protein sequence ID" value="KRM89936.1"/>
    <property type="molecule type" value="Genomic_DNA"/>
</dbReference>
<dbReference type="InterPro" id="IPR049492">
    <property type="entry name" value="BD-FAE-like_dom"/>
</dbReference>
<dbReference type="STRING" id="1423729.FC80_GL001758"/>
<sequence>MSVTAYTLPLITSQDKNFPGIILCAGGSFMHLSERENTFAALAFQSRGFNVYALNYSLLSTGTLPLYPKPLHELAMTISFIRKNSKKFNQDPNKITIMGFSAGGHIVSALSGTWSTVKLTSELQLKKDDIQPNAQILAYPLTDLTTFFRDDANKIDAITDIPELINTQKLINSKVPPTFIWNSYTDKNVPLNNTLGYINQLAKNKIPFESHIFSSGIHGTVLANSLTARLEKGAADIDNHVAKWVDLSVEWLLQQFSSSENLN</sequence>
<evidence type="ECO:0000313" key="4">
    <source>
        <dbReference type="Proteomes" id="UP000051131"/>
    </source>
</evidence>
<accession>A0A0R2CFB2</accession>
<proteinExistence type="predicted"/>
<reference evidence="3 4" key="1">
    <citation type="journal article" date="2015" name="Genome Announc.">
        <title>Expanding the biotechnology potential of lactobacilli through comparative genomics of 213 strains and associated genera.</title>
        <authorList>
            <person name="Sun Z."/>
            <person name="Harris H.M."/>
            <person name="McCann A."/>
            <person name="Guo C."/>
            <person name="Argimon S."/>
            <person name="Zhang W."/>
            <person name="Yang X."/>
            <person name="Jeffery I.B."/>
            <person name="Cooney J.C."/>
            <person name="Kagawa T.F."/>
            <person name="Liu W."/>
            <person name="Song Y."/>
            <person name="Salvetti E."/>
            <person name="Wrobel A."/>
            <person name="Rasinkangas P."/>
            <person name="Parkhill J."/>
            <person name="Rea M.C."/>
            <person name="O'Sullivan O."/>
            <person name="Ritari J."/>
            <person name="Douillard F.P."/>
            <person name="Paul Ross R."/>
            <person name="Yang R."/>
            <person name="Briner A.E."/>
            <person name="Felis G.E."/>
            <person name="de Vos W.M."/>
            <person name="Barrangou R."/>
            <person name="Klaenhammer T.R."/>
            <person name="Caufield P.W."/>
            <person name="Cui Y."/>
            <person name="Zhang H."/>
            <person name="O'Toole P.W."/>
        </authorList>
    </citation>
    <scope>NUCLEOTIDE SEQUENCE [LARGE SCALE GENOMIC DNA]</scope>
    <source>
        <strain evidence="3 4">DSM 21116</strain>
    </source>
</reference>
<dbReference type="GO" id="GO:0016787">
    <property type="term" value="F:hydrolase activity"/>
    <property type="evidence" value="ECO:0007669"/>
    <property type="project" value="UniProtKB-KW"/>
</dbReference>
<evidence type="ECO:0000259" key="2">
    <source>
        <dbReference type="Pfam" id="PF20434"/>
    </source>
</evidence>
<keyword evidence="4" id="KW-1185">Reference proteome</keyword>